<evidence type="ECO:0000256" key="3">
    <source>
        <dbReference type="ARBA" id="ARBA00022475"/>
    </source>
</evidence>
<feature type="transmembrane region" description="Helical" evidence="7">
    <location>
        <begin position="139"/>
        <end position="158"/>
    </location>
</feature>
<evidence type="ECO:0000256" key="1">
    <source>
        <dbReference type="ARBA" id="ARBA00004651"/>
    </source>
</evidence>
<feature type="transmembrane region" description="Helical" evidence="7">
    <location>
        <begin position="17"/>
        <end position="35"/>
    </location>
</feature>
<keyword evidence="4 7" id="KW-0812">Transmembrane</keyword>
<dbReference type="NCBIfam" id="TIGR00645">
    <property type="entry name" value="HI0507"/>
    <property type="match status" value="1"/>
</dbReference>
<proteinExistence type="inferred from homology"/>
<protein>
    <recommendedName>
        <fullName evidence="7">UPF0114 protein BJN45_09520</fullName>
    </recommendedName>
</protein>
<keyword evidence="3 7" id="KW-1003">Cell membrane</keyword>
<dbReference type="GO" id="GO:0005886">
    <property type="term" value="C:plasma membrane"/>
    <property type="evidence" value="ECO:0007669"/>
    <property type="project" value="UniProtKB-SubCell"/>
</dbReference>
<dbReference type="EMBL" id="MTHD01000003">
    <property type="protein sequence ID" value="OMG53666.1"/>
    <property type="molecule type" value="Genomic_DNA"/>
</dbReference>
<feature type="transmembrane region" description="Helical" evidence="7">
    <location>
        <begin position="56"/>
        <end position="81"/>
    </location>
</feature>
<gene>
    <name evidence="8" type="ORF">BJN45_09520</name>
</gene>
<evidence type="ECO:0000256" key="6">
    <source>
        <dbReference type="ARBA" id="ARBA00023136"/>
    </source>
</evidence>
<comment type="subcellular location">
    <subcellularLocation>
        <location evidence="1 7">Cell membrane</location>
        <topology evidence="1 7">Multi-pass membrane protein</topology>
    </subcellularLocation>
</comment>
<dbReference type="RefSeq" id="WP_076094583.1">
    <property type="nucleotide sequence ID" value="NZ_MTHD01000003.1"/>
</dbReference>
<dbReference type="InterPro" id="IPR005134">
    <property type="entry name" value="UPF0114"/>
</dbReference>
<evidence type="ECO:0000313" key="8">
    <source>
        <dbReference type="EMBL" id="OMG53666.1"/>
    </source>
</evidence>
<evidence type="ECO:0000313" key="9">
    <source>
        <dbReference type="Proteomes" id="UP000187526"/>
    </source>
</evidence>
<dbReference type="AlphaFoldDB" id="A0A1R1I4K2"/>
<sequence length="170" mass="18905">MKSLEHKLERLMFNSRWLLAPFYVGLILGIVILLIKFAKEFVVLAAKAFTADGSEIIIGILTLIDVVMIANLLIIIIFAGYENFVSKINTGESEDRPSWMGHVGFADLKMKLIGSIVAISGIELLKAFMHVEIYTNEQLAWKVGIHMTFVVSGVLFAVMDKLGGKHHAEE</sequence>
<evidence type="ECO:0000256" key="2">
    <source>
        <dbReference type="ARBA" id="ARBA00005774"/>
    </source>
</evidence>
<dbReference type="HAMAP" id="MF_00143">
    <property type="entry name" value="UPF0114"/>
    <property type="match status" value="1"/>
</dbReference>
<comment type="similarity">
    <text evidence="2 7">Belongs to the UPF0114 family.</text>
</comment>
<evidence type="ECO:0000256" key="7">
    <source>
        <dbReference type="HAMAP-Rule" id="MF_00143"/>
    </source>
</evidence>
<dbReference type="PANTHER" id="PTHR38596">
    <property type="entry name" value="UPF0114 PROTEIN YQHA"/>
    <property type="match status" value="1"/>
</dbReference>
<comment type="caution">
    <text evidence="8">The sequence shown here is derived from an EMBL/GenBank/DDBJ whole genome shotgun (WGS) entry which is preliminary data.</text>
</comment>
<dbReference type="Proteomes" id="UP000187526">
    <property type="component" value="Unassembled WGS sequence"/>
</dbReference>
<dbReference type="PANTHER" id="PTHR38596:SF1">
    <property type="entry name" value="UPF0114 PROTEIN YQHA"/>
    <property type="match status" value="1"/>
</dbReference>
<dbReference type="OrthoDB" id="9783569at2"/>
<keyword evidence="5 7" id="KW-1133">Transmembrane helix</keyword>
<keyword evidence="6 7" id="KW-0472">Membrane</keyword>
<organism evidence="8 9">
    <name type="scientific">Azonexus hydrophilus</name>
    <dbReference type="NCBI Taxonomy" id="418702"/>
    <lineage>
        <taxon>Bacteria</taxon>
        <taxon>Pseudomonadati</taxon>
        <taxon>Pseudomonadota</taxon>
        <taxon>Betaproteobacteria</taxon>
        <taxon>Rhodocyclales</taxon>
        <taxon>Azonexaceae</taxon>
        <taxon>Azonexus</taxon>
    </lineage>
</organism>
<evidence type="ECO:0000256" key="4">
    <source>
        <dbReference type="ARBA" id="ARBA00022692"/>
    </source>
</evidence>
<reference evidence="8 9" key="1">
    <citation type="submission" date="2016-10" db="EMBL/GenBank/DDBJ databases">
        <title>Alkaliphiles isolated from bioreactors.</title>
        <authorList>
            <person name="Salah Z."/>
            <person name="Rout S.P."/>
            <person name="Humphreys P.N."/>
        </authorList>
    </citation>
    <scope>NUCLEOTIDE SEQUENCE [LARGE SCALE GENOMIC DNA]</scope>
    <source>
        <strain evidence="8 9">ZS02</strain>
    </source>
</reference>
<accession>A0A1R1I4K2</accession>
<dbReference type="InterPro" id="IPR020761">
    <property type="entry name" value="UPF0114_bac"/>
</dbReference>
<name>A0A1R1I4K2_9RHOO</name>
<keyword evidence="9" id="KW-1185">Reference proteome</keyword>
<evidence type="ECO:0000256" key="5">
    <source>
        <dbReference type="ARBA" id="ARBA00022989"/>
    </source>
</evidence>
<dbReference type="Pfam" id="PF03350">
    <property type="entry name" value="UPF0114"/>
    <property type="match status" value="1"/>
</dbReference>